<name>A0A0C3CIN2_HEBCY</name>
<dbReference type="HOGENOM" id="CLU_2688106_0_0_1"/>
<organism evidence="2 3">
    <name type="scientific">Hebeloma cylindrosporum</name>
    <dbReference type="NCBI Taxonomy" id="76867"/>
    <lineage>
        <taxon>Eukaryota</taxon>
        <taxon>Fungi</taxon>
        <taxon>Dikarya</taxon>
        <taxon>Basidiomycota</taxon>
        <taxon>Agaricomycotina</taxon>
        <taxon>Agaricomycetes</taxon>
        <taxon>Agaricomycetidae</taxon>
        <taxon>Agaricales</taxon>
        <taxon>Agaricineae</taxon>
        <taxon>Hymenogastraceae</taxon>
        <taxon>Hebeloma</taxon>
    </lineage>
</organism>
<keyword evidence="1" id="KW-0812">Transmembrane</keyword>
<evidence type="ECO:0000313" key="3">
    <source>
        <dbReference type="Proteomes" id="UP000053424"/>
    </source>
</evidence>
<sequence>MAGSPRAPLDVGPGLRFALKARVDQEHVKTFFFVRYVYYIFSLPLAIAVPLLHIAQNLPLKTEFFSASTFCQEY</sequence>
<feature type="transmembrane region" description="Helical" evidence="1">
    <location>
        <begin position="36"/>
        <end position="55"/>
    </location>
</feature>
<evidence type="ECO:0000256" key="1">
    <source>
        <dbReference type="SAM" id="Phobius"/>
    </source>
</evidence>
<reference evidence="2 3" key="1">
    <citation type="submission" date="2014-04" db="EMBL/GenBank/DDBJ databases">
        <authorList>
            <consortium name="DOE Joint Genome Institute"/>
            <person name="Kuo A."/>
            <person name="Gay G."/>
            <person name="Dore J."/>
            <person name="Kohler A."/>
            <person name="Nagy L.G."/>
            <person name="Floudas D."/>
            <person name="Copeland A."/>
            <person name="Barry K.W."/>
            <person name="Cichocki N."/>
            <person name="Veneault-Fourrey C."/>
            <person name="LaButti K."/>
            <person name="Lindquist E.A."/>
            <person name="Lipzen A."/>
            <person name="Lundell T."/>
            <person name="Morin E."/>
            <person name="Murat C."/>
            <person name="Sun H."/>
            <person name="Tunlid A."/>
            <person name="Henrissat B."/>
            <person name="Grigoriev I.V."/>
            <person name="Hibbett D.S."/>
            <person name="Martin F."/>
            <person name="Nordberg H.P."/>
            <person name="Cantor M.N."/>
            <person name="Hua S.X."/>
        </authorList>
    </citation>
    <scope>NUCLEOTIDE SEQUENCE [LARGE SCALE GENOMIC DNA]</scope>
    <source>
        <strain evidence="3">h7</strain>
    </source>
</reference>
<protein>
    <submittedName>
        <fullName evidence="2">Uncharacterized protein</fullName>
    </submittedName>
</protein>
<dbReference type="AlphaFoldDB" id="A0A0C3CIN2"/>
<gene>
    <name evidence="2" type="ORF">M413DRAFT_443401</name>
</gene>
<reference evidence="3" key="2">
    <citation type="submission" date="2015-01" db="EMBL/GenBank/DDBJ databases">
        <title>Evolutionary Origins and Diversification of the Mycorrhizal Mutualists.</title>
        <authorList>
            <consortium name="DOE Joint Genome Institute"/>
            <consortium name="Mycorrhizal Genomics Consortium"/>
            <person name="Kohler A."/>
            <person name="Kuo A."/>
            <person name="Nagy L.G."/>
            <person name="Floudas D."/>
            <person name="Copeland A."/>
            <person name="Barry K.W."/>
            <person name="Cichocki N."/>
            <person name="Veneault-Fourrey C."/>
            <person name="LaButti K."/>
            <person name="Lindquist E.A."/>
            <person name="Lipzen A."/>
            <person name="Lundell T."/>
            <person name="Morin E."/>
            <person name="Murat C."/>
            <person name="Riley R."/>
            <person name="Ohm R."/>
            <person name="Sun H."/>
            <person name="Tunlid A."/>
            <person name="Henrissat B."/>
            <person name="Grigoriev I.V."/>
            <person name="Hibbett D.S."/>
            <person name="Martin F."/>
        </authorList>
    </citation>
    <scope>NUCLEOTIDE SEQUENCE [LARGE SCALE GENOMIC DNA]</scope>
    <source>
        <strain evidence="3">h7</strain>
    </source>
</reference>
<dbReference type="Proteomes" id="UP000053424">
    <property type="component" value="Unassembled WGS sequence"/>
</dbReference>
<evidence type="ECO:0000313" key="2">
    <source>
        <dbReference type="EMBL" id="KIM43481.1"/>
    </source>
</evidence>
<dbReference type="EMBL" id="KN831775">
    <property type="protein sequence ID" value="KIM43481.1"/>
    <property type="molecule type" value="Genomic_DNA"/>
</dbReference>
<keyword evidence="1" id="KW-1133">Transmembrane helix</keyword>
<accession>A0A0C3CIN2</accession>
<keyword evidence="1" id="KW-0472">Membrane</keyword>
<proteinExistence type="predicted"/>
<keyword evidence="3" id="KW-1185">Reference proteome</keyword>